<reference evidence="2 3" key="1">
    <citation type="journal article" date="2005" name="PLoS Biol.">
        <title>The genomes of Oryza sativa: a history of duplications.</title>
        <authorList>
            <person name="Yu J."/>
            <person name="Wang J."/>
            <person name="Lin W."/>
            <person name="Li S."/>
            <person name="Li H."/>
            <person name="Zhou J."/>
            <person name="Ni P."/>
            <person name="Dong W."/>
            <person name="Hu S."/>
            <person name="Zeng C."/>
            <person name="Zhang J."/>
            <person name="Zhang Y."/>
            <person name="Li R."/>
            <person name="Xu Z."/>
            <person name="Li S."/>
            <person name="Li X."/>
            <person name="Zheng H."/>
            <person name="Cong L."/>
            <person name="Lin L."/>
            <person name="Yin J."/>
            <person name="Geng J."/>
            <person name="Li G."/>
            <person name="Shi J."/>
            <person name="Liu J."/>
            <person name="Lv H."/>
            <person name="Li J."/>
            <person name="Wang J."/>
            <person name="Deng Y."/>
            <person name="Ran L."/>
            <person name="Shi X."/>
            <person name="Wang X."/>
            <person name="Wu Q."/>
            <person name="Li C."/>
            <person name="Ren X."/>
            <person name="Wang J."/>
            <person name="Wang X."/>
            <person name="Li D."/>
            <person name="Liu D."/>
            <person name="Zhang X."/>
            <person name="Ji Z."/>
            <person name="Zhao W."/>
            <person name="Sun Y."/>
            <person name="Zhang Z."/>
            <person name="Bao J."/>
            <person name="Han Y."/>
            <person name="Dong L."/>
            <person name="Ji J."/>
            <person name="Chen P."/>
            <person name="Wu S."/>
            <person name="Liu J."/>
            <person name="Xiao Y."/>
            <person name="Bu D."/>
            <person name="Tan J."/>
            <person name="Yang L."/>
            <person name="Ye C."/>
            <person name="Zhang J."/>
            <person name="Xu J."/>
            <person name="Zhou Y."/>
            <person name="Yu Y."/>
            <person name="Zhang B."/>
            <person name="Zhuang S."/>
            <person name="Wei H."/>
            <person name="Liu B."/>
            <person name="Lei M."/>
            <person name="Yu H."/>
            <person name="Li Y."/>
            <person name="Xu H."/>
            <person name="Wei S."/>
            <person name="He X."/>
            <person name="Fang L."/>
            <person name="Zhang Z."/>
            <person name="Zhang Y."/>
            <person name="Huang X."/>
            <person name="Su Z."/>
            <person name="Tong W."/>
            <person name="Li J."/>
            <person name="Tong Z."/>
            <person name="Li S."/>
            <person name="Ye J."/>
            <person name="Wang L."/>
            <person name="Fang L."/>
            <person name="Lei T."/>
            <person name="Chen C."/>
            <person name="Chen H."/>
            <person name="Xu Z."/>
            <person name="Li H."/>
            <person name="Huang H."/>
            <person name="Zhang F."/>
            <person name="Xu H."/>
            <person name="Li N."/>
            <person name="Zhao C."/>
            <person name="Li S."/>
            <person name="Dong L."/>
            <person name="Huang Y."/>
            <person name="Li L."/>
            <person name="Xi Y."/>
            <person name="Qi Q."/>
            <person name="Li W."/>
            <person name="Zhang B."/>
            <person name="Hu W."/>
            <person name="Zhang Y."/>
            <person name="Tian X."/>
            <person name="Jiao Y."/>
            <person name="Liang X."/>
            <person name="Jin J."/>
            <person name="Gao L."/>
            <person name="Zheng W."/>
            <person name="Hao B."/>
            <person name="Liu S."/>
            <person name="Wang W."/>
            <person name="Yuan L."/>
            <person name="Cao M."/>
            <person name="McDermott J."/>
            <person name="Samudrala R."/>
            <person name="Wang J."/>
            <person name="Wong G.K."/>
            <person name="Yang H."/>
        </authorList>
    </citation>
    <scope>NUCLEOTIDE SEQUENCE [LARGE SCALE GENOMIC DNA]</scope>
    <source>
        <strain evidence="3">cv. 93-11</strain>
    </source>
</reference>
<evidence type="ECO:0000313" key="2">
    <source>
        <dbReference type="EMBL" id="EEC82246.1"/>
    </source>
</evidence>
<protein>
    <submittedName>
        <fullName evidence="2">Uncharacterized protein</fullName>
    </submittedName>
</protein>
<name>B8B787_ORYSI</name>
<feature type="region of interest" description="Disordered" evidence="1">
    <location>
        <begin position="103"/>
        <end position="147"/>
    </location>
</feature>
<dbReference type="HOGENOM" id="CLU_1771151_0_0_1"/>
<dbReference type="Proteomes" id="UP000007015">
    <property type="component" value="Chromosome 7"/>
</dbReference>
<evidence type="ECO:0000256" key="1">
    <source>
        <dbReference type="SAM" id="MobiDB-lite"/>
    </source>
</evidence>
<proteinExistence type="predicted"/>
<keyword evidence="3" id="KW-1185">Reference proteome</keyword>
<feature type="compositionally biased region" description="Basic and acidic residues" evidence="1">
    <location>
        <begin position="135"/>
        <end position="147"/>
    </location>
</feature>
<evidence type="ECO:0000313" key="3">
    <source>
        <dbReference type="Proteomes" id="UP000007015"/>
    </source>
</evidence>
<sequence length="147" mass="15285">MSAATAAASRHRSCCRRRYRQSPSSAIAAASCCRHHHHQLSPSPAAAAVTAATTSRRPDPTELARIWGISLLSPPSPAPLCLAAPHGLPPLPTVPMMAPDTVTASRHGCRLRTSEGAPAPTSPWQAAASSLPAGKEADPAVPHDSRR</sequence>
<organism evidence="2 3">
    <name type="scientific">Oryza sativa subsp. indica</name>
    <name type="common">Rice</name>
    <dbReference type="NCBI Taxonomy" id="39946"/>
    <lineage>
        <taxon>Eukaryota</taxon>
        <taxon>Viridiplantae</taxon>
        <taxon>Streptophyta</taxon>
        <taxon>Embryophyta</taxon>
        <taxon>Tracheophyta</taxon>
        <taxon>Spermatophyta</taxon>
        <taxon>Magnoliopsida</taxon>
        <taxon>Liliopsida</taxon>
        <taxon>Poales</taxon>
        <taxon>Poaceae</taxon>
        <taxon>BOP clade</taxon>
        <taxon>Oryzoideae</taxon>
        <taxon>Oryzeae</taxon>
        <taxon>Oryzinae</taxon>
        <taxon>Oryza</taxon>
        <taxon>Oryza sativa</taxon>
    </lineage>
</organism>
<accession>B8B787</accession>
<dbReference type="Gramene" id="BGIOSGA025920-TA">
    <property type="protein sequence ID" value="BGIOSGA025920-PA"/>
    <property type="gene ID" value="BGIOSGA025920"/>
</dbReference>
<gene>
    <name evidence="2" type="ORF">OsI_26425</name>
</gene>
<dbReference type="EMBL" id="CM000132">
    <property type="protein sequence ID" value="EEC82246.1"/>
    <property type="molecule type" value="Genomic_DNA"/>
</dbReference>
<dbReference type="AlphaFoldDB" id="B8B787"/>